<accession>A0A1F7HKJ7</accession>
<gene>
    <name evidence="2" type="ORF">A3D08_00880</name>
</gene>
<organism evidence="2 3">
    <name type="scientific">Candidatus Roizmanbacteria bacterium RIFCSPHIGHO2_02_FULL_43_11</name>
    <dbReference type="NCBI Taxonomy" id="1802043"/>
    <lineage>
        <taxon>Bacteria</taxon>
        <taxon>Candidatus Roizmaniibacteriota</taxon>
    </lineage>
</organism>
<evidence type="ECO:0000313" key="2">
    <source>
        <dbReference type="EMBL" id="OGK31312.1"/>
    </source>
</evidence>
<dbReference type="NCBIfam" id="TIGR01994">
    <property type="entry name" value="SUF_scaf_2"/>
    <property type="match status" value="1"/>
</dbReference>
<dbReference type="Proteomes" id="UP000178098">
    <property type="component" value="Unassembled WGS sequence"/>
</dbReference>
<dbReference type="GO" id="GO:0005506">
    <property type="term" value="F:iron ion binding"/>
    <property type="evidence" value="ECO:0007669"/>
    <property type="project" value="InterPro"/>
</dbReference>
<dbReference type="GO" id="GO:0016226">
    <property type="term" value="P:iron-sulfur cluster assembly"/>
    <property type="evidence" value="ECO:0007669"/>
    <property type="project" value="InterPro"/>
</dbReference>
<dbReference type="AlphaFoldDB" id="A0A1F7HKJ7"/>
<dbReference type="Pfam" id="PF01592">
    <property type="entry name" value="NifU_N"/>
    <property type="match status" value="1"/>
</dbReference>
<dbReference type="CDD" id="cd06664">
    <property type="entry name" value="IscU_like"/>
    <property type="match status" value="1"/>
</dbReference>
<reference evidence="2 3" key="1">
    <citation type="journal article" date="2016" name="Nat. Commun.">
        <title>Thousands of microbial genomes shed light on interconnected biogeochemical processes in an aquifer system.</title>
        <authorList>
            <person name="Anantharaman K."/>
            <person name="Brown C.T."/>
            <person name="Hug L.A."/>
            <person name="Sharon I."/>
            <person name="Castelle C.J."/>
            <person name="Probst A.J."/>
            <person name="Thomas B.C."/>
            <person name="Singh A."/>
            <person name="Wilkins M.J."/>
            <person name="Karaoz U."/>
            <person name="Brodie E.L."/>
            <person name="Williams K.H."/>
            <person name="Hubbard S.S."/>
            <person name="Banfield J.F."/>
        </authorList>
    </citation>
    <scope>NUCLEOTIDE SEQUENCE [LARGE SCALE GENOMIC DNA]</scope>
</reference>
<dbReference type="Gene3D" id="3.90.1010.10">
    <property type="match status" value="1"/>
</dbReference>
<dbReference type="InterPro" id="IPR002871">
    <property type="entry name" value="NIF_FeS_clus_asmbl_NifU_N"/>
</dbReference>
<feature type="domain" description="NIF system FeS cluster assembly NifU N-terminal" evidence="1">
    <location>
        <begin position="4"/>
        <end position="119"/>
    </location>
</feature>
<proteinExistence type="predicted"/>
<comment type="caution">
    <text evidence="2">The sequence shown here is derived from an EMBL/GenBank/DDBJ whole genome shotgun (WGS) entry which is preliminary data.</text>
</comment>
<dbReference type="SUPFAM" id="SSF82649">
    <property type="entry name" value="SufE/NifU"/>
    <property type="match status" value="1"/>
</dbReference>
<name>A0A1F7HKJ7_9BACT</name>
<dbReference type="EMBL" id="MFZT01000021">
    <property type="protein sequence ID" value="OGK31312.1"/>
    <property type="molecule type" value="Genomic_DNA"/>
</dbReference>
<dbReference type="GO" id="GO:0051536">
    <property type="term" value="F:iron-sulfur cluster binding"/>
    <property type="evidence" value="ECO:0007669"/>
    <property type="project" value="InterPro"/>
</dbReference>
<protein>
    <submittedName>
        <fullName evidence="2">SUF system NifU family Fe-S cluster assembly protein</fullName>
    </submittedName>
</protein>
<dbReference type="PANTHER" id="PTHR10093">
    <property type="entry name" value="IRON-SULFUR CLUSTER ASSEMBLY ENZYME NIFU HOMOLOG"/>
    <property type="match status" value="1"/>
</dbReference>
<sequence length="125" mass="13604">MSIYQELILDHYHSPHNSGVLQKYDADVSVANSSCGDKLRITLKVRQEKITDIAFTGEGCAISIAAASMLTDEVKGKDLEAVTGMTKDDVLKLLNIQLTPTRLRCALLPLEGISKAILSLKSTML</sequence>
<evidence type="ECO:0000259" key="1">
    <source>
        <dbReference type="Pfam" id="PF01592"/>
    </source>
</evidence>
<evidence type="ECO:0000313" key="3">
    <source>
        <dbReference type="Proteomes" id="UP000178098"/>
    </source>
</evidence>